<proteinExistence type="inferred from homology"/>
<evidence type="ECO:0000313" key="14">
    <source>
        <dbReference type="EMBL" id="OJG18082.1"/>
    </source>
</evidence>
<evidence type="ECO:0000256" key="12">
    <source>
        <dbReference type="ARBA" id="ARBA00049486"/>
    </source>
</evidence>
<name>A0A1L8REG9_9ENTE</name>
<dbReference type="InterPro" id="IPR001451">
    <property type="entry name" value="Hexapep"/>
</dbReference>
<reference evidence="14 15" key="1">
    <citation type="submission" date="2014-12" db="EMBL/GenBank/DDBJ databases">
        <title>Draft genome sequences of 29 type strains of Enterococci.</title>
        <authorList>
            <person name="Zhong Z."/>
            <person name="Sun Z."/>
            <person name="Liu W."/>
            <person name="Zhang W."/>
            <person name="Zhang H."/>
        </authorList>
    </citation>
    <scope>NUCLEOTIDE SEQUENCE [LARGE SCALE GENOMIC DNA]</scope>
    <source>
        <strain evidence="14 15">DSM 17029</strain>
    </source>
</reference>
<comment type="pathway">
    <text evidence="2">Amino-acid biosynthesis; L-cysteine biosynthesis; L-cysteine from L-serine: step 1/2.</text>
</comment>
<evidence type="ECO:0000256" key="10">
    <source>
        <dbReference type="ARBA" id="ARBA00023192"/>
    </source>
</evidence>
<evidence type="ECO:0000256" key="5">
    <source>
        <dbReference type="ARBA" id="ARBA00018522"/>
    </source>
</evidence>
<evidence type="ECO:0000256" key="3">
    <source>
        <dbReference type="ARBA" id="ARBA00007274"/>
    </source>
</evidence>
<dbReference type="CDD" id="cd03354">
    <property type="entry name" value="LbH_SAT"/>
    <property type="match status" value="1"/>
</dbReference>
<dbReference type="PIRSF" id="PIRSF000441">
    <property type="entry name" value="CysE"/>
    <property type="match status" value="1"/>
</dbReference>
<evidence type="ECO:0000256" key="7">
    <source>
        <dbReference type="ARBA" id="ARBA00022605"/>
    </source>
</evidence>
<dbReference type="PANTHER" id="PTHR42811">
    <property type="entry name" value="SERINE ACETYLTRANSFERASE"/>
    <property type="match status" value="1"/>
</dbReference>
<dbReference type="NCBIfam" id="TIGR01172">
    <property type="entry name" value="cysE"/>
    <property type="match status" value="1"/>
</dbReference>
<dbReference type="Gene3D" id="2.160.10.10">
    <property type="entry name" value="Hexapeptide repeat proteins"/>
    <property type="match status" value="1"/>
</dbReference>
<evidence type="ECO:0000313" key="15">
    <source>
        <dbReference type="Proteomes" id="UP000181884"/>
    </source>
</evidence>
<dbReference type="Proteomes" id="UP000181884">
    <property type="component" value="Unassembled WGS sequence"/>
</dbReference>
<keyword evidence="15" id="KW-1185">Reference proteome</keyword>
<dbReference type="EC" id="2.3.1.30" evidence="4 13"/>
<comment type="similarity">
    <text evidence="3 13">Belongs to the transferase hexapeptide repeat family.</text>
</comment>
<organism evidence="14 15">
    <name type="scientific">Enterococcus canis</name>
    <dbReference type="NCBI Taxonomy" id="214095"/>
    <lineage>
        <taxon>Bacteria</taxon>
        <taxon>Bacillati</taxon>
        <taxon>Bacillota</taxon>
        <taxon>Bacilli</taxon>
        <taxon>Lactobacillales</taxon>
        <taxon>Enterococcaceae</taxon>
        <taxon>Enterococcus</taxon>
    </lineage>
</organism>
<evidence type="ECO:0000256" key="9">
    <source>
        <dbReference type="ARBA" id="ARBA00022737"/>
    </source>
</evidence>
<dbReference type="SUPFAM" id="SSF51161">
    <property type="entry name" value="Trimeric LpxA-like enzymes"/>
    <property type="match status" value="1"/>
</dbReference>
<evidence type="ECO:0000256" key="6">
    <source>
        <dbReference type="ARBA" id="ARBA00022490"/>
    </source>
</evidence>
<keyword evidence="9" id="KW-0677">Repeat</keyword>
<gene>
    <name evidence="14" type="ORF">RU97_GL002155</name>
</gene>
<dbReference type="NCBIfam" id="NF041874">
    <property type="entry name" value="EPS_EpsC"/>
    <property type="match status" value="1"/>
</dbReference>
<dbReference type="FunFam" id="1.10.3130.10:FF:000003">
    <property type="entry name" value="Serine acetyltransferase"/>
    <property type="match status" value="1"/>
</dbReference>
<evidence type="ECO:0000256" key="1">
    <source>
        <dbReference type="ARBA" id="ARBA00004496"/>
    </source>
</evidence>
<dbReference type="GO" id="GO:0009001">
    <property type="term" value="F:serine O-acetyltransferase activity"/>
    <property type="evidence" value="ECO:0007669"/>
    <property type="project" value="UniProtKB-EC"/>
</dbReference>
<dbReference type="STRING" id="214095.RU97_GL002155"/>
<keyword evidence="6" id="KW-0963">Cytoplasm</keyword>
<evidence type="ECO:0000256" key="2">
    <source>
        <dbReference type="ARBA" id="ARBA00004876"/>
    </source>
</evidence>
<keyword evidence="10" id="KW-0198">Cysteine biosynthesis</keyword>
<comment type="caution">
    <text evidence="14">The sequence shown here is derived from an EMBL/GenBank/DDBJ whole genome shotgun (WGS) entry which is preliminary data.</text>
</comment>
<dbReference type="InterPro" id="IPR011004">
    <property type="entry name" value="Trimer_LpxA-like_sf"/>
</dbReference>
<dbReference type="Pfam" id="PF00132">
    <property type="entry name" value="Hexapep"/>
    <property type="match status" value="1"/>
</dbReference>
<dbReference type="InterPro" id="IPR005881">
    <property type="entry name" value="Ser_O-AcTrfase"/>
</dbReference>
<evidence type="ECO:0000256" key="11">
    <source>
        <dbReference type="ARBA" id="ARBA00023315"/>
    </source>
</evidence>
<protein>
    <recommendedName>
        <fullName evidence="5 13">Serine acetyltransferase</fullName>
        <ecNumber evidence="4 13">2.3.1.30</ecNumber>
    </recommendedName>
</protein>
<dbReference type="GO" id="GO:0005737">
    <property type="term" value="C:cytoplasm"/>
    <property type="evidence" value="ECO:0007669"/>
    <property type="project" value="UniProtKB-SubCell"/>
</dbReference>
<keyword evidence="11 13" id="KW-0012">Acyltransferase</keyword>
<dbReference type="FunFam" id="2.160.10.10:FF:000007">
    <property type="entry name" value="Serine acetyltransferase"/>
    <property type="match status" value="1"/>
</dbReference>
<dbReference type="GO" id="GO:0006535">
    <property type="term" value="P:cysteine biosynthetic process from serine"/>
    <property type="evidence" value="ECO:0007669"/>
    <property type="project" value="InterPro"/>
</dbReference>
<dbReference type="InterPro" id="IPR045304">
    <property type="entry name" value="LbH_SAT"/>
</dbReference>
<evidence type="ECO:0000256" key="13">
    <source>
        <dbReference type="PIRNR" id="PIRNR000441"/>
    </source>
</evidence>
<accession>A0A1L8REG9</accession>
<evidence type="ECO:0000256" key="8">
    <source>
        <dbReference type="ARBA" id="ARBA00022679"/>
    </source>
</evidence>
<dbReference type="AlphaFoldDB" id="A0A1L8REG9"/>
<keyword evidence="8 13" id="KW-0808">Transferase</keyword>
<dbReference type="UniPathway" id="UPA00136">
    <property type="reaction ID" value="UER00199"/>
</dbReference>
<comment type="catalytic activity">
    <reaction evidence="12 13">
        <text>L-serine + acetyl-CoA = O-acetyl-L-serine + CoA</text>
        <dbReference type="Rhea" id="RHEA:24560"/>
        <dbReference type="ChEBI" id="CHEBI:33384"/>
        <dbReference type="ChEBI" id="CHEBI:57287"/>
        <dbReference type="ChEBI" id="CHEBI:57288"/>
        <dbReference type="ChEBI" id="CHEBI:58340"/>
        <dbReference type="EC" id="2.3.1.30"/>
    </reaction>
</comment>
<keyword evidence="7" id="KW-0028">Amino-acid biosynthesis</keyword>
<dbReference type="RefSeq" id="WP_067393483.1">
    <property type="nucleotide sequence ID" value="NZ_JXKH01000005.1"/>
</dbReference>
<dbReference type="Gene3D" id="1.10.3130.10">
    <property type="entry name" value="serine acetyltransferase, domain 1"/>
    <property type="match status" value="1"/>
</dbReference>
<dbReference type="InterPro" id="IPR042122">
    <property type="entry name" value="Ser_AcTrfase_N_sf"/>
</dbReference>
<evidence type="ECO:0000256" key="4">
    <source>
        <dbReference type="ARBA" id="ARBA00013266"/>
    </source>
</evidence>
<dbReference type="EMBL" id="JXKH01000005">
    <property type="protein sequence ID" value="OJG18082.1"/>
    <property type="molecule type" value="Genomic_DNA"/>
</dbReference>
<dbReference type="InterPro" id="IPR053376">
    <property type="entry name" value="Serine_acetyltransferase"/>
</dbReference>
<comment type="subcellular location">
    <subcellularLocation>
        <location evidence="1">Cytoplasm</location>
    </subcellularLocation>
</comment>
<sequence>MGWWQKSIAAAKRNDPAARSTLEIVLTYPGVHALFWHRLSHFLFTHQLYLLAKINAQFWRMITGIEIHPGAVIAPGVFIDHGMGLVIGETAVVEADVVLFHGVTLGGTGKEDGKRHPTIKRGALISAHAQILGPITIGAGARIGASAVVMKDIPAEATAVGIPAKVVRIKGKKVEQ</sequence>